<dbReference type="AlphaFoldDB" id="A0A6S7FWI3"/>
<name>A0A6S7FWI3_PARCT</name>
<evidence type="ECO:0000256" key="1">
    <source>
        <dbReference type="SAM" id="MobiDB-lite"/>
    </source>
</evidence>
<proteinExistence type="predicted"/>
<evidence type="ECO:0000313" key="2">
    <source>
        <dbReference type="EMBL" id="CAB3980432.1"/>
    </source>
</evidence>
<comment type="caution">
    <text evidence="2">The sequence shown here is derived from an EMBL/GenBank/DDBJ whole genome shotgun (WGS) entry which is preliminary data.</text>
</comment>
<feature type="compositionally biased region" description="Basic residues" evidence="1">
    <location>
        <begin position="54"/>
        <end position="67"/>
    </location>
</feature>
<feature type="region of interest" description="Disordered" evidence="1">
    <location>
        <begin position="54"/>
        <end position="75"/>
    </location>
</feature>
<organism evidence="2 3">
    <name type="scientific">Paramuricea clavata</name>
    <name type="common">Red gorgonian</name>
    <name type="synonym">Violescent sea-whip</name>
    <dbReference type="NCBI Taxonomy" id="317549"/>
    <lineage>
        <taxon>Eukaryota</taxon>
        <taxon>Metazoa</taxon>
        <taxon>Cnidaria</taxon>
        <taxon>Anthozoa</taxon>
        <taxon>Octocorallia</taxon>
        <taxon>Malacalcyonacea</taxon>
        <taxon>Plexauridae</taxon>
        <taxon>Paramuricea</taxon>
    </lineage>
</organism>
<dbReference type="EMBL" id="CACRXK020000289">
    <property type="protein sequence ID" value="CAB3980432.1"/>
    <property type="molecule type" value="Genomic_DNA"/>
</dbReference>
<sequence>MGRAVAGSVANVTSCTIPWVKRAEEGAAIRQVGGSVVRLEKGARVKLVPQKGRCCNKRKRQKKKRKNQSGGSFWDDISQIPRVWKESGAAEVRWNPYAKGTKKK</sequence>
<dbReference type="Proteomes" id="UP001152795">
    <property type="component" value="Unassembled WGS sequence"/>
</dbReference>
<keyword evidence="3" id="KW-1185">Reference proteome</keyword>
<protein>
    <submittedName>
        <fullName evidence="2">Uncharacterized protein</fullName>
    </submittedName>
</protein>
<evidence type="ECO:0000313" key="3">
    <source>
        <dbReference type="Proteomes" id="UP001152795"/>
    </source>
</evidence>
<reference evidence="2" key="1">
    <citation type="submission" date="2020-04" db="EMBL/GenBank/DDBJ databases">
        <authorList>
            <person name="Alioto T."/>
            <person name="Alioto T."/>
            <person name="Gomez Garrido J."/>
        </authorList>
    </citation>
    <scope>NUCLEOTIDE SEQUENCE</scope>
    <source>
        <strain evidence="2">A484AB</strain>
    </source>
</reference>
<accession>A0A6S7FWI3</accession>
<gene>
    <name evidence="2" type="ORF">PACLA_8A081955</name>
</gene>